<dbReference type="InterPro" id="IPR010982">
    <property type="entry name" value="Lambda_DNA-bd_dom_sf"/>
</dbReference>
<dbReference type="PROSITE" id="PS50943">
    <property type="entry name" value="HTH_CROC1"/>
    <property type="match status" value="1"/>
</dbReference>
<dbReference type="CDD" id="cd00093">
    <property type="entry name" value="HTH_XRE"/>
    <property type="match status" value="1"/>
</dbReference>
<dbReference type="Gene3D" id="1.10.260.40">
    <property type="entry name" value="lambda repressor-like DNA-binding domains"/>
    <property type="match status" value="1"/>
</dbReference>
<dbReference type="InterPro" id="IPR011990">
    <property type="entry name" value="TPR-like_helical_dom_sf"/>
</dbReference>
<evidence type="ECO:0000313" key="3">
    <source>
        <dbReference type="EMBL" id="MEQ2510574.1"/>
    </source>
</evidence>
<dbReference type="PANTHER" id="PTHR46558:SF11">
    <property type="entry name" value="HTH-TYPE TRANSCRIPTIONAL REGULATOR XRE"/>
    <property type="match status" value="1"/>
</dbReference>
<dbReference type="RefSeq" id="WP_349135251.1">
    <property type="nucleotide sequence ID" value="NZ_JBBMFF010000167.1"/>
</dbReference>
<evidence type="ECO:0000256" key="1">
    <source>
        <dbReference type="ARBA" id="ARBA00023125"/>
    </source>
</evidence>
<dbReference type="SUPFAM" id="SSF48452">
    <property type="entry name" value="TPR-like"/>
    <property type="match status" value="1"/>
</dbReference>
<gene>
    <name evidence="3" type="ORF">WMO66_04800</name>
</gene>
<dbReference type="InterPro" id="IPR001387">
    <property type="entry name" value="Cro/C1-type_HTH"/>
</dbReference>
<evidence type="ECO:0000313" key="4">
    <source>
        <dbReference type="Proteomes" id="UP001491552"/>
    </source>
</evidence>
<protein>
    <submittedName>
        <fullName evidence="3">Helix-turn-helix domain-containing protein</fullName>
    </submittedName>
</protein>
<feature type="domain" description="HTH cro/C1-type" evidence="2">
    <location>
        <begin position="7"/>
        <end position="61"/>
    </location>
</feature>
<keyword evidence="4" id="KW-1185">Reference proteome</keyword>
<dbReference type="EMBL" id="JBBMFF010000167">
    <property type="protein sequence ID" value="MEQ2510574.1"/>
    <property type="molecule type" value="Genomic_DNA"/>
</dbReference>
<sequence>MEIGKKIRELRIARNLTQEALAAELSVTPQAISKWECGTTTPDIQLLPDIAIFFGVTLDELFCLTDDNELDRIQNRIWDSRLLPQAELERAERFLQSRIEAGYRPGRCWCLRAQLHNHQAQQHHALAAEYARQTLAVSPTEKDAHSELCEATGGTFGDWCVHNHARRIAYYREFVAAHPDYPRGYLWLLDDLIADGRLTEARDYLVQMARVDDSYRVPLYRGKILRAEGRMEEARACWAEMEERFPDEWLVSLSLGDLAAELQDYDAAERYYRRALTQQAPPRYVDALESLAILRELRGDTAGAIAAREEQLELYRTEWSFTEGETADSVRRDIARLREQL</sequence>
<dbReference type="Gene3D" id="1.25.40.10">
    <property type="entry name" value="Tetratricopeptide repeat domain"/>
    <property type="match status" value="1"/>
</dbReference>
<dbReference type="Proteomes" id="UP001491552">
    <property type="component" value="Unassembled WGS sequence"/>
</dbReference>
<name>A0ABV1G584_9FIRM</name>
<accession>A0ABV1G584</accession>
<dbReference type="Pfam" id="PF13432">
    <property type="entry name" value="TPR_16"/>
    <property type="match status" value="1"/>
</dbReference>
<dbReference type="SUPFAM" id="SSF47413">
    <property type="entry name" value="lambda repressor-like DNA-binding domains"/>
    <property type="match status" value="1"/>
</dbReference>
<organism evidence="3 4">
    <name type="scientific">Faecousia intestinalis</name>
    <dbReference type="NCBI Taxonomy" id="3133167"/>
    <lineage>
        <taxon>Bacteria</taxon>
        <taxon>Bacillati</taxon>
        <taxon>Bacillota</taxon>
        <taxon>Clostridia</taxon>
        <taxon>Eubacteriales</taxon>
        <taxon>Oscillospiraceae</taxon>
        <taxon>Faecousia</taxon>
    </lineage>
</organism>
<keyword evidence="1" id="KW-0238">DNA-binding</keyword>
<reference evidence="3 4" key="1">
    <citation type="submission" date="2024-03" db="EMBL/GenBank/DDBJ databases">
        <title>Human intestinal bacterial collection.</title>
        <authorList>
            <person name="Pauvert C."/>
            <person name="Hitch T.C.A."/>
            <person name="Clavel T."/>
        </authorList>
    </citation>
    <scope>NUCLEOTIDE SEQUENCE [LARGE SCALE GENOMIC DNA]</scope>
    <source>
        <strain evidence="3 4">CLA-AA-H192</strain>
    </source>
</reference>
<dbReference type="Pfam" id="PF01381">
    <property type="entry name" value="HTH_3"/>
    <property type="match status" value="1"/>
</dbReference>
<evidence type="ECO:0000259" key="2">
    <source>
        <dbReference type="PROSITE" id="PS50943"/>
    </source>
</evidence>
<proteinExistence type="predicted"/>
<comment type="caution">
    <text evidence="3">The sequence shown here is derived from an EMBL/GenBank/DDBJ whole genome shotgun (WGS) entry which is preliminary data.</text>
</comment>
<dbReference type="PANTHER" id="PTHR46558">
    <property type="entry name" value="TRACRIPTIONAL REGULATORY PROTEIN-RELATED-RELATED"/>
    <property type="match status" value="1"/>
</dbReference>
<dbReference type="SMART" id="SM00530">
    <property type="entry name" value="HTH_XRE"/>
    <property type="match status" value="1"/>
</dbReference>